<feature type="transmembrane region" description="Helical" evidence="1">
    <location>
        <begin position="12"/>
        <end position="37"/>
    </location>
</feature>
<evidence type="ECO:0000313" key="2">
    <source>
        <dbReference type="EMBL" id="KAJ7380048.1"/>
    </source>
</evidence>
<evidence type="ECO:0000313" key="3">
    <source>
        <dbReference type="Proteomes" id="UP001163046"/>
    </source>
</evidence>
<gene>
    <name evidence="2" type="ORF">OS493_010755</name>
</gene>
<name>A0A9W9ZGH9_9CNID</name>
<sequence length="84" mass="9593">MPVQQEVHQEASVFGSILIIIFFPLLIMYVIIGVLINRYGRGIESMPELLPIILSGLTSIPCQGWSCVYLWLYQICMFLSQPEM</sequence>
<protein>
    <submittedName>
        <fullName evidence="2">Uncharacterized protein</fullName>
    </submittedName>
</protein>
<accession>A0A9W9ZGH9</accession>
<feature type="transmembrane region" description="Helical" evidence="1">
    <location>
        <begin position="49"/>
        <end position="72"/>
    </location>
</feature>
<dbReference type="EMBL" id="MU826354">
    <property type="protein sequence ID" value="KAJ7380048.1"/>
    <property type="molecule type" value="Genomic_DNA"/>
</dbReference>
<organism evidence="2 3">
    <name type="scientific">Desmophyllum pertusum</name>
    <dbReference type="NCBI Taxonomy" id="174260"/>
    <lineage>
        <taxon>Eukaryota</taxon>
        <taxon>Metazoa</taxon>
        <taxon>Cnidaria</taxon>
        <taxon>Anthozoa</taxon>
        <taxon>Hexacorallia</taxon>
        <taxon>Scleractinia</taxon>
        <taxon>Caryophylliina</taxon>
        <taxon>Caryophylliidae</taxon>
        <taxon>Desmophyllum</taxon>
    </lineage>
</organism>
<dbReference type="AlphaFoldDB" id="A0A9W9ZGH9"/>
<evidence type="ECO:0000256" key="1">
    <source>
        <dbReference type="SAM" id="Phobius"/>
    </source>
</evidence>
<comment type="caution">
    <text evidence="2">The sequence shown here is derived from an EMBL/GenBank/DDBJ whole genome shotgun (WGS) entry which is preliminary data.</text>
</comment>
<reference evidence="2" key="1">
    <citation type="submission" date="2023-01" db="EMBL/GenBank/DDBJ databases">
        <title>Genome assembly of the deep-sea coral Lophelia pertusa.</title>
        <authorList>
            <person name="Herrera S."/>
            <person name="Cordes E."/>
        </authorList>
    </citation>
    <scope>NUCLEOTIDE SEQUENCE</scope>
    <source>
        <strain evidence="2">USNM1676648</strain>
        <tissue evidence="2">Polyp</tissue>
    </source>
</reference>
<keyword evidence="1" id="KW-0472">Membrane</keyword>
<keyword evidence="1" id="KW-0812">Transmembrane</keyword>
<keyword evidence="3" id="KW-1185">Reference proteome</keyword>
<keyword evidence="1" id="KW-1133">Transmembrane helix</keyword>
<proteinExistence type="predicted"/>
<dbReference type="Proteomes" id="UP001163046">
    <property type="component" value="Unassembled WGS sequence"/>
</dbReference>